<evidence type="ECO:0000256" key="7">
    <source>
        <dbReference type="ARBA" id="ARBA00022679"/>
    </source>
</evidence>
<comment type="similarity">
    <text evidence="2 11">Belongs to the TRM44 family.</text>
</comment>
<evidence type="ECO:0000256" key="8">
    <source>
        <dbReference type="ARBA" id="ARBA00022691"/>
    </source>
</evidence>
<accession>G8JQ93</accession>
<dbReference type="STRING" id="931890.G8JQ93"/>
<dbReference type="RefSeq" id="XP_003645068.1">
    <property type="nucleotide sequence ID" value="XM_003645020.1"/>
</dbReference>
<dbReference type="Proteomes" id="UP000006790">
    <property type="component" value="Chromosome 2"/>
</dbReference>
<comment type="subcellular location">
    <subcellularLocation>
        <location evidence="1 11">Cytoplasm</location>
    </subcellularLocation>
</comment>
<dbReference type="GO" id="GO:0005737">
    <property type="term" value="C:cytoplasm"/>
    <property type="evidence" value="ECO:0007669"/>
    <property type="project" value="UniProtKB-SubCell"/>
</dbReference>
<evidence type="ECO:0000313" key="13">
    <source>
        <dbReference type="Proteomes" id="UP000006790"/>
    </source>
</evidence>
<keyword evidence="7 11" id="KW-0808">Transferase</keyword>
<organism evidence="12 13">
    <name type="scientific">Eremothecium cymbalariae (strain CBS 270.75 / DBVPG 7215 / KCTC 17166 / NRRL Y-17582)</name>
    <name type="common">Yeast</name>
    <dbReference type="NCBI Taxonomy" id="931890"/>
    <lineage>
        <taxon>Eukaryota</taxon>
        <taxon>Fungi</taxon>
        <taxon>Dikarya</taxon>
        <taxon>Ascomycota</taxon>
        <taxon>Saccharomycotina</taxon>
        <taxon>Saccharomycetes</taxon>
        <taxon>Saccharomycetales</taxon>
        <taxon>Saccharomycetaceae</taxon>
        <taxon>Eremothecium</taxon>
    </lineage>
</organism>
<name>G8JQ93_ERECY</name>
<dbReference type="PANTHER" id="PTHR21210">
    <property type="entry name" value="TRNA (URACIL-O(2)-)-METHYLTRANSFERASE-RELATED"/>
    <property type="match status" value="1"/>
</dbReference>
<evidence type="ECO:0000256" key="6">
    <source>
        <dbReference type="ARBA" id="ARBA00022603"/>
    </source>
</evidence>
<dbReference type="EC" id="2.1.1.211" evidence="3 11"/>
<dbReference type="GO" id="GO:0002128">
    <property type="term" value="P:tRNA nucleoside ribose methylation"/>
    <property type="evidence" value="ECO:0007669"/>
    <property type="project" value="EnsemblFungi"/>
</dbReference>
<dbReference type="OrthoDB" id="10047021at2759"/>
<evidence type="ECO:0000313" key="12">
    <source>
        <dbReference type="EMBL" id="AET38251.1"/>
    </source>
</evidence>
<keyword evidence="9 11" id="KW-0819">tRNA processing</keyword>
<evidence type="ECO:0000256" key="4">
    <source>
        <dbReference type="ARBA" id="ARBA00017788"/>
    </source>
</evidence>
<dbReference type="InterPro" id="IPR011671">
    <property type="entry name" value="tRNA_uracil_MeTrfase"/>
</dbReference>
<proteinExistence type="inferred from homology"/>
<dbReference type="HOGENOM" id="CLU_018580_2_0_1"/>
<reference evidence="13" key="1">
    <citation type="journal article" date="2012" name="G3 (Bethesda)">
        <title>Pichia sorbitophila, an interspecies yeast hybrid reveals early steps of genome resolution following polyploidization.</title>
        <authorList>
            <person name="Leh Louis V."/>
            <person name="Despons L."/>
            <person name="Friedrich A."/>
            <person name="Martin T."/>
            <person name="Durrens P."/>
            <person name="Casaregola S."/>
            <person name="Neuveglise C."/>
            <person name="Fairhead C."/>
            <person name="Marck C."/>
            <person name="Cruz J.A."/>
            <person name="Straub M.L."/>
            <person name="Kugler V."/>
            <person name="Sacerdot C."/>
            <person name="Uzunov Z."/>
            <person name="Thierry A."/>
            <person name="Weiss S."/>
            <person name="Bleykasten C."/>
            <person name="De Montigny J."/>
            <person name="Jacques N."/>
            <person name="Jung P."/>
            <person name="Lemaire M."/>
            <person name="Mallet S."/>
            <person name="Morel G."/>
            <person name="Richard G.F."/>
            <person name="Sarkar A."/>
            <person name="Savel G."/>
            <person name="Schacherer J."/>
            <person name="Seret M.L."/>
            <person name="Talla E."/>
            <person name="Samson G."/>
            <person name="Jubin C."/>
            <person name="Poulain J."/>
            <person name="Vacherie B."/>
            <person name="Barbe V."/>
            <person name="Pelletier E."/>
            <person name="Sherman D.J."/>
            <person name="Westhof E."/>
            <person name="Weissenbach J."/>
            <person name="Baret P.V."/>
            <person name="Wincker P."/>
            <person name="Gaillardin C."/>
            <person name="Dujon B."/>
            <person name="Souciet J.L."/>
        </authorList>
    </citation>
    <scope>NUCLEOTIDE SEQUENCE [LARGE SCALE GENOMIC DNA]</scope>
    <source>
        <strain evidence="13">CBS 270.75 / DBVPG 7215 / KCTC 17166 / NRRL Y-17582</strain>
    </source>
</reference>
<dbReference type="EMBL" id="CP002498">
    <property type="protein sequence ID" value="AET38251.1"/>
    <property type="molecule type" value="Genomic_DNA"/>
</dbReference>
<dbReference type="InParanoid" id="G8JQ93"/>
<sequence length="530" mass="60200">MFDYCVGARSILGDKWVCVYKSTEAVSFKKRHFEDAMNNVIRHPNINSTVILRADILLENHYDVDSSELLSSISNNASVPDGEIQVLLVDDITARTIDTDLDLVIKDELVRRIIPRNPFKDAVINQTCLIHNSKSSQETSMVTYIPHIINEEQCPFYIPAVALVSILLHEGHLSIHYMPFPGHTDLFQDESQRAIRTALRLLNTAVKHSMGSMNGYSKRVNHDVVVDKVLFQDRYIKLKKIYSKWLVDNWVETTDPKKHVFEDIAIAAFLIELWKKVYGEEDTETKFQFRDLGCGNGILCYILIMEGFKGIGIDARQRKSWSIYPESVQNCLKEQVIIPSVLLRPHPDMKGYAPHLEHNANFFPVHLCSSHLIAPATVMYSSADLIQSPHVNITEFPKDTFIIGNHSDELTCWIPLLGYRFIVIPCCSHNLNGAKVRYTVPSEARVRHGNSMYAGLVEHVDYLARAVGWKTEKEMLRIPSTRNAAIIGIDNPELDKFPTQKVYDVILQEGGANGWVQSTMMLMNGPPRSH</sequence>
<dbReference type="FunCoup" id="G8JQ93">
    <property type="interactions" value="97"/>
</dbReference>
<evidence type="ECO:0000256" key="9">
    <source>
        <dbReference type="ARBA" id="ARBA00022694"/>
    </source>
</evidence>
<dbReference type="OMA" id="IREPNIN"/>
<dbReference type="PANTHER" id="PTHR21210:SF0">
    <property type="entry name" value="TRNA (URACIL-O(2)-)-METHYLTRANSFERASE-RELATED"/>
    <property type="match status" value="1"/>
</dbReference>
<evidence type="ECO:0000256" key="1">
    <source>
        <dbReference type="ARBA" id="ARBA00004496"/>
    </source>
</evidence>
<evidence type="ECO:0000256" key="3">
    <source>
        <dbReference type="ARBA" id="ARBA00012795"/>
    </source>
</evidence>
<keyword evidence="6 11" id="KW-0489">Methyltransferase</keyword>
<keyword evidence="13" id="KW-1185">Reference proteome</keyword>
<dbReference type="AlphaFoldDB" id="G8JQ93"/>
<evidence type="ECO:0000256" key="11">
    <source>
        <dbReference type="RuleBase" id="RU368004"/>
    </source>
</evidence>
<dbReference type="eggNOG" id="KOG3790">
    <property type="taxonomic scope" value="Eukaryota"/>
</dbReference>
<protein>
    <recommendedName>
        <fullName evidence="4 11">tRNA (uracil-O(2)-)-methyltransferase</fullName>
        <ecNumber evidence="3 11">2.1.1.211</ecNumber>
    </recommendedName>
</protein>
<gene>
    <name evidence="12" type="ordered locus">Ecym_2530</name>
</gene>
<dbReference type="Pfam" id="PF07757">
    <property type="entry name" value="AdoMet_MTase"/>
    <property type="match status" value="1"/>
</dbReference>
<comment type="catalytic activity">
    <reaction evidence="10 11">
        <text>uridine(44) in tRNA(Ser) + S-adenosyl-L-methionine = 2'-O-methyluridine(44) in tRNA(Ser) + S-adenosyl-L-homocysteine + H(+)</text>
        <dbReference type="Rhea" id="RHEA:43100"/>
        <dbReference type="Rhea" id="RHEA-COMP:10339"/>
        <dbReference type="Rhea" id="RHEA-COMP:10340"/>
        <dbReference type="ChEBI" id="CHEBI:15378"/>
        <dbReference type="ChEBI" id="CHEBI:57856"/>
        <dbReference type="ChEBI" id="CHEBI:59789"/>
        <dbReference type="ChEBI" id="CHEBI:65315"/>
        <dbReference type="ChEBI" id="CHEBI:74478"/>
        <dbReference type="EC" id="2.1.1.211"/>
    </reaction>
</comment>
<keyword evidence="5 11" id="KW-0963">Cytoplasm</keyword>
<evidence type="ECO:0000256" key="2">
    <source>
        <dbReference type="ARBA" id="ARBA00009056"/>
    </source>
</evidence>
<comment type="function">
    <text evidence="11">Adenosyl-L-methionine (AdoMet)-dependent tRNA (uracil-O(2)-)-methyltransferase.</text>
</comment>
<dbReference type="KEGG" id="erc:Ecym_2530"/>
<keyword evidence="8 11" id="KW-0949">S-adenosyl-L-methionine</keyword>
<evidence type="ECO:0000256" key="5">
    <source>
        <dbReference type="ARBA" id="ARBA00022490"/>
    </source>
</evidence>
<dbReference type="GeneID" id="11471898"/>
<evidence type="ECO:0000256" key="10">
    <source>
        <dbReference type="ARBA" id="ARBA00047957"/>
    </source>
</evidence>
<dbReference type="GO" id="GO:0141101">
    <property type="term" value="F:tRNA(Ser) (uridine(44)-2'-O-)-methyltransferase activity"/>
    <property type="evidence" value="ECO:0007669"/>
    <property type="project" value="UniProtKB-EC"/>
</dbReference>